<feature type="transmembrane region" description="Helical" evidence="1">
    <location>
        <begin position="12"/>
        <end position="36"/>
    </location>
</feature>
<sequence length="256" mass="30126">MKNKIEDFFWYINTFVILTLLVVSILSVLLGIFIASTVDAKYMTALIGGFAGVLAFVGVVYSKAKEFKIKEFEINQKISENVEKADLREKELLCNNIKEMYMNMFIFQKQLEEYLFHLSKYQINHIDYMYMKDNIEKYTKGIVENKFKELDDIYSGIKMLHKEIDKTSASMSYLHNIEEILDSEMYVATMELYEKYMMKVAKAMCPYTMIHQKESIPSEAIYEKALVLQKKLHEDCYAEYYKIVDNINSCLQSLKQ</sequence>
<proteinExistence type="predicted"/>
<feature type="transmembrane region" description="Helical" evidence="1">
    <location>
        <begin position="42"/>
        <end position="61"/>
    </location>
</feature>
<protein>
    <submittedName>
        <fullName evidence="2">Uncharacterized protein</fullName>
    </submittedName>
</protein>
<evidence type="ECO:0000313" key="2">
    <source>
        <dbReference type="EMBL" id="GAA5102966.1"/>
    </source>
</evidence>
<keyword evidence="1" id="KW-1133">Transmembrane helix</keyword>
<dbReference type="EMBL" id="BAABKE010000008">
    <property type="protein sequence ID" value="GAA5102966.1"/>
    <property type="molecule type" value="Genomic_DNA"/>
</dbReference>
<keyword evidence="3" id="KW-1185">Reference proteome</keyword>
<dbReference type="RefSeq" id="WP_143691445.1">
    <property type="nucleotide sequence ID" value="NZ_BAABKE010000008.1"/>
</dbReference>
<dbReference type="Proteomes" id="UP001500631">
    <property type="component" value="Unassembled WGS sequence"/>
</dbReference>
<evidence type="ECO:0000256" key="1">
    <source>
        <dbReference type="SAM" id="Phobius"/>
    </source>
</evidence>
<accession>A0ABP9MVQ1</accession>
<keyword evidence="1" id="KW-0812">Transmembrane</keyword>
<comment type="caution">
    <text evidence="2">The sequence shown here is derived from an EMBL/GenBank/DDBJ whole genome shotgun (WGS) entry which is preliminary data.</text>
</comment>
<name>A0ABP9MVQ1_9GAMM</name>
<keyword evidence="1" id="KW-0472">Membrane</keyword>
<gene>
    <name evidence="2" type="ORF">GCM10023338_20840</name>
</gene>
<evidence type="ECO:0000313" key="3">
    <source>
        <dbReference type="Proteomes" id="UP001500631"/>
    </source>
</evidence>
<reference evidence="3" key="1">
    <citation type="journal article" date="2019" name="Int. J. Syst. Evol. Microbiol.">
        <title>The Global Catalogue of Microorganisms (GCM) 10K type strain sequencing project: providing services to taxonomists for standard genome sequencing and annotation.</title>
        <authorList>
            <consortium name="The Broad Institute Genomics Platform"/>
            <consortium name="The Broad Institute Genome Sequencing Center for Infectious Disease"/>
            <person name="Wu L."/>
            <person name="Ma J."/>
        </authorList>
    </citation>
    <scope>NUCLEOTIDE SEQUENCE [LARGE SCALE GENOMIC DNA]</scope>
    <source>
        <strain evidence="3">JCM 18424</strain>
    </source>
</reference>
<organism evidence="2 3">
    <name type="scientific">Wohlfahrtiimonas larvae</name>
    <dbReference type="NCBI Taxonomy" id="1157986"/>
    <lineage>
        <taxon>Bacteria</taxon>
        <taxon>Pseudomonadati</taxon>
        <taxon>Pseudomonadota</taxon>
        <taxon>Gammaproteobacteria</taxon>
        <taxon>Cardiobacteriales</taxon>
        <taxon>Ignatzschineriaceae</taxon>
        <taxon>Wohlfahrtiimonas</taxon>
    </lineage>
</organism>